<dbReference type="Proteomes" id="UP001595975">
    <property type="component" value="Unassembled WGS sequence"/>
</dbReference>
<organism evidence="1 2">
    <name type="scientific">Kitasatospora misakiensis</name>
    <dbReference type="NCBI Taxonomy" id="67330"/>
    <lineage>
        <taxon>Bacteria</taxon>
        <taxon>Bacillati</taxon>
        <taxon>Actinomycetota</taxon>
        <taxon>Actinomycetes</taxon>
        <taxon>Kitasatosporales</taxon>
        <taxon>Streptomycetaceae</taxon>
        <taxon>Kitasatospora</taxon>
    </lineage>
</organism>
<gene>
    <name evidence="1" type="ORF">ACFP3U_16230</name>
</gene>
<dbReference type="EMBL" id="JBHSOF010000018">
    <property type="protein sequence ID" value="MFC5664528.1"/>
    <property type="molecule type" value="Genomic_DNA"/>
</dbReference>
<name>A0ABW0X1X7_9ACTN</name>
<evidence type="ECO:0000313" key="1">
    <source>
        <dbReference type="EMBL" id="MFC5664528.1"/>
    </source>
</evidence>
<accession>A0ABW0X1X7</accession>
<protein>
    <submittedName>
        <fullName evidence="1">Uncharacterized protein</fullName>
    </submittedName>
</protein>
<proteinExistence type="predicted"/>
<sequence>MVALLPKGLDVDGCAKTQLTCAPGRTQSGQYWQALGEAWRIEITGKSATAPDVRWMTERPHYLDMRDVFARPEWTDGRFIVRNRLGKITYELSQRAA</sequence>
<keyword evidence="2" id="KW-1185">Reference proteome</keyword>
<comment type="caution">
    <text evidence="1">The sequence shown here is derived from an EMBL/GenBank/DDBJ whole genome shotgun (WGS) entry which is preliminary data.</text>
</comment>
<dbReference type="RefSeq" id="WP_380226226.1">
    <property type="nucleotide sequence ID" value="NZ_JBHSOF010000018.1"/>
</dbReference>
<reference evidence="2" key="1">
    <citation type="journal article" date="2019" name="Int. J. Syst. Evol. Microbiol.">
        <title>The Global Catalogue of Microorganisms (GCM) 10K type strain sequencing project: providing services to taxonomists for standard genome sequencing and annotation.</title>
        <authorList>
            <consortium name="The Broad Institute Genomics Platform"/>
            <consortium name="The Broad Institute Genome Sequencing Center for Infectious Disease"/>
            <person name="Wu L."/>
            <person name="Ma J."/>
        </authorList>
    </citation>
    <scope>NUCLEOTIDE SEQUENCE [LARGE SCALE GENOMIC DNA]</scope>
    <source>
        <strain evidence="2">CGMCC 4.1437</strain>
    </source>
</reference>
<evidence type="ECO:0000313" key="2">
    <source>
        <dbReference type="Proteomes" id="UP001595975"/>
    </source>
</evidence>